<dbReference type="Gene3D" id="3.90.180.10">
    <property type="entry name" value="Medium-chain alcohol dehydrogenases, catalytic domain"/>
    <property type="match status" value="1"/>
</dbReference>
<comment type="caution">
    <text evidence="2">The sequence shown here is derived from an EMBL/GenBank/DDBJ whole genome shotgun (WGS) entry which is preliminary data.</text>
</comment>
<proteinExistence type="predicted"/>
<accession>A0AAN8EMQ9</accession>
<gene>
    <name evidence="2" type="ORF">OHC33_003541</name>
</gene>
<reference evidence="2 3" key="1">
    <citation type="submission" date="2022-12" db="EMBL/GenBank/DDBJ databases">
        <title>Genomic features and morphological characterization of a novel Knufia sp. strain isolated from spacecraft assembly facility.</title>
        <authorList>
            <person name="Teixeira M."/>
            <person name="Chander A.M."/>
            <person name="Stajich J.E."/>
            <person name="Venkateswaran K."/>
        </authorList>
    </citation>
    <scope>NUCLEOTIDE SEQUENCE [LARGE SCALE GENOMIC DNA]</scope>
    <source>
        <strain evidence="2 3">FJI-L2-BK-P2</strain>
    </source>
</reference>
<dbReference type="InterPro" id="IPR011032">
    <property type="entry name" value="GroES-like_sf"/>
</dbReference>
<dbReference type="SUPFAM" id="SSF50129">
    <property type="entry name" value="GroES-like"/>
    <property type="match status" value="1"/>
</dbReference>
<evidence type="ECO:0000313" key="3">
    <source>
        <dbReference type="Proteomes" id="UP001316803"/>
    </source>
</evidence>
<keyword evidence="3" id="KW-1185">Reference proteome</keyword>
<evidence type="ECO:0000313" key="2">
    <source>
        <dbReference type="EMBL" id="KAK5954863.1"/>
    </source>
</evidence>
<evidence type="ECO:0000256" key="1">
    <source>
        <dbReference type="SAM" id="MobiDB-lite"/>
    </source>
</evidence>
<protein>
    <submittedName>
        <fullName evidence="2">Uncharacterized protein</fullName>
    </submittedName>
</protein>
<sequence>MKALYLPSHHFGSHSALEVDRSTAPDLHISRFHPPPEFPILQQEDLGKAEDGDDSESAATAHKEDDSHTGNGKGMSIQPSSSRTSHAHQYLLQVIATSTTQGELARINTQLSACSTTRPTCIPCHEVVGRIVRIRSRSKISSTRVTFIRAPMGLPEYKLGDTVRGFVDLSRNGAAAEQVVALEHELCKVPSPPSDMSVVSTWHEKLVAIPLAALTA</sequence>
<organism evidence="2 3">
    <name type="scientific">Knufia fluminis</name>
    <dbReference type="NCBI Taxonomy" id="191047"/>
    <lineage>
        <taxon>Eukaryota</taxon>
        <taxon>Fungi</taxon>
        <taxon>Dikarya</taxon>
        <taxon>Ascomycota</taxon>
        <taxon>Pezizomycotina</taxon>
        <taxon>Eurotiomycetes</taxon>
        <taxon>Chaetothyriomycetidae</taxon>
        <taxon>Chaetothyriales</taxon>
        <taxon>Trichomeriaceae</taxon>
        <taxon>Knufia</taxon>
    </lineage>
</organism>
<feature type="region of interest" description="Disordered" evidence="1">
    <location>
        <begin position="46"/>
        <end position="83"/>
    </location>
</feature>
<dbReference type="AlphaFoldDB" id="A0AAN8EMQ9"/>
<name>A0AAN8EMQ9_9EURO</name>
<dbReference type="Proteomes" id="UP001316803">
    <property type="component" value="Unassembled WGS sequence"/>
</dbReference>
<dbReference type="EMBL" id="JAKLMC020000007">
    <property type="protein sequence ID" value="KAK5954863.1"/>
    <property type="molecule type" value="Genomic_DNA"/>
</dbReference>